<reference evidence="10 11" key="1">
    <citation type="submission" date="2024-09" db="EMBL/GenBank/DDBJ databases">
        <authorList>
            <person name="Sun Q."/>
            <person name="Mori K."/>
        </authorList>
    </citation>
    <scope>NUCLEOTIDE SEQUENCE [LARGE SCALE GENOMIC DNA]</scope>
    <source>
        <strain evidence="10 11">NCAIM B.02301</strain>
    </source>
</reference>
<dbReference type="EMBL" id="JBHLTR010000002">
    <property type="protein sequence ID" value="MFC0557576.1"/>
    <property type="molecule type" value="Genomic_DNA"/>
</dbReference>
<dbReference type="SMART" id="SM00387">
    <property type="entry name" value="HATPase_c"/>
    <property type="match status" value="1"/>
</dbReference>
<protein>
    <recommendedName>
        <fullName evidence="2">histidine kinase</fullName>
        <ecNumber evidence="2">2.7.13.3</ecNumber>
    </recommendedName>
</protein>
<dbReference type="InterPro" id="IPR038424">
    <property type="entry name" value="H_kinase_PdtaS_GAF_sf"/>
</dbReference>
<organism evidence="10 11">
    <name type="scientific">Halalkalibacter alkalisediminis</name>
    <dbReference type="NCBI Taxonomy" id="935616"/>
    <lineage>
        <taxon>Bacteria</taxon>
        <taxon>Bacillati</taxon>
        <taxon>Bacillota</taxon>
        <taxon>Bacilli</taxon>
        <taxon>Bacillales</taxon>
        <taxon>Bacillaceae</taxon>
        <taxon>Halalkalibacter</taxon>
    </lineage>
</organism>
<dbReference type="Pfam" id="PF02518">
    <property type="entry name" value="HATPase_c"/>
    <property type="match status" value="1"/>
</dbReference>
<dbReference type="InterPro" id="IPR011495">
    <property type="entry name" value="Sig_transdc_His_kin_sub2_dim/P"/>
</dbReference>
<evidence type="ECO:0000256" key="5">
    <source>
        <dbReference type="ARBA" id="ARBA00022741"/>
    </source>
</evidence>
<keyword evidence="7" id="KW-0067">ATP-binding</keyword>
<dbReference type="SMART" id="SM00911">
    <property type="entry name" value="HWE_HK"/>
    <property type="match status" value="1"/>
</dbReference>
<dbReference type="Pfam" id="PF07568">
    <property type="entry name" value="HisKA_2"/>
    <property type="match status" value="1"/>
</dbReference>
<dbReference type="InterPro" id="IPR011102">
    <property type="entry name" value="Sig_transdc_His_kinase_HWE"/>
</dbReference>
<evidence type="ECO:0000256" key="7">
    <source>
        <dbReference type="ARBA" id="ARBA00022840"/>
    </source>
</evidence>
<feature type="domain" description="Histidine kinase" evidence="9">
    <location>
        <begin position="170"/>
        <end position="363"/>
    </location>
</feature>
<accession>A0ABV6NA48</accession>
<keyword evidence="3" id="KW-0597">Phosphoprotein</keyword>
<evidence type="ECO:0000256" key="2">
    <source>
        <dbReference type="ARBA" id="ARBA00012438"/>
    </source>
</evidence>
<evidence type="ECO:0000256" key="4">
    <source>
        <dbReference type="ARBA" id="ARBA00022679"/>
    </source>
</evidence>
<proteinExistence type="predicted"/>
<evidence type="ECO:0000256" key="8">
    <source>
        <dbReference type="ARBA" id="ARBA00023012"/>
    </source>
</evidence>
<evidence type="ECO:0000313" key="11">
    <source>
        <dbReference type="Proteomes" id="UP001589833"/>
    </source>
</evidence>
<evidence type="ECO:0000256" key="1">
    <source>
        <dbReference type="ARBA" id="ARBA00000085"/>
    </source>
</evidence>
<gene>
    <name evidence="10" type="ORF">ACFFH4_00725</name>
</gene>
<dbReference type="PROSITE" id="PS50109">
    <property type="entry name" value="HIS_KIN"/>
    <property type="match status" value="1"/>
</dbReference>
<dbReference type="PANTHER" id="PTHR41523">
    <property type="entry name" value="TWO-COMPONENT SYSTEM SENSOR PROTEIN"/>
    <property type="match status" value="1"/>
</dbReference>
<dbReference type="SUPFAM" id="SSF55874">
    <property type="entry name" value="ATPase domain of HSP90 chaperone/DNA topoisomerase II/histidine kinase"/>
    <property type="match status" value="1"/>
</dbReference>
<comment type="catalytic activity">
    <reaction evidence="1">
        <text>ATP + protein L-histidine = ADP + protein N-phospho-L-histidine.</text>
        <dbReference type="EC" id="2.7.13.3"/>
    </reaction>
</comment>
<dbReference type="Gene3D" id="3.30.565.10">
    <property type="entry name" value="Histidine kinase-like ATPase, C-terminal domain"/>
    <property type="match status" value="1"/>
</dbReference>
<evidence type="ECO:0000256" key="3">
    <source>
        <dbReference type="ARBA" id="ARBA00022553"/>
    </source>
</evidence>
<evidence type="ECO:0000259" key="9">
    <source>
        <dbReference type="PROSITE" id="PS50109"/>
    </source>
</evidence>
<dbReference type="InterPro" id="IPR003594">
    <property type="entry name" value="HATPase_dom"/>
</dbReference>
<keyword evidence="6 10" id="KW-0418">Kinase</keyword>
<name>A0ABV6NA48_9BACI</name>
<dbReference type="Gene3D" id="3.30.450.280">
    <property type="entry name" value="GAF domain"/>
    <property type="match status" value="1"/>
</dbReference>
<keyword evidence="5" id="KW-0547">Nucleotide-binding</keyword>
<dbReference type="PANTHER" id="PTHR41523:SF8">
    <property type="entry name" value="ETHYLENE RESPONSE SENSOR PROTEIN"/>
    <property type="match status" value="1"/>
</dbReference>
<dbReference type="InterPro" id="IPR005467">
    <property type="entry name" value="His_kinase_dom"/>
</dbReference>
<dbReference type="Pfam" id="PF12282">
    <property type="entry name" value="GAF_PdtaS"/>
    <property type="match status" value="1"/>
</dbReference>
<keyword evidence="11" id="KW-1185">Reference proteome</keyword>
<comment type="caution">
    <text evidence="10">The sequence shown here is derived from an EMBL/GenBank/DDBJ whole genome shotgun (WGS) entry which is preliminary data.</text>
</comment>
<keyword evidence="4" id="KW-0808">Transferase</keyword>
<dbReference type="EC" id="2.7.13.3" evidence="2"/>
<sequence length="367" mass="41363">MQALKKELINMIDIESLNKVCLTEEQRQMLIHLSENLQIIADISQADVFIDCLLSDNQAIVVAEAIPNTTQSLYKNSVLGEIAFEETEPGVMFSLKSGKPIVRSRGITQENVVMQQDIVPINDLAGKTIAVLIKESDISHDLENEKRIKTLLQSTNEEKQELVKTITVQEIHHRVKNNLQVVASLLRLRMRRASSKEVAEVFRDSSSRISSMAMIHDYLAQNGMEETDVKFVMERIATLLISSSSTPEKEILLSVKGESLFLPAEKATSLALVVIELVQNSIKHAFKTENIRNIKIDVKCRKQMVYLTVSDDGCGMDETMTKKKSSLGLQIVEMLVEEQLQGVLSYFYSNRGTMVTITFPFIDREIQ</sequence>
<dbReference type="InterPro" id="IPR022066">
    <property type="entry name" value="PdtaS_GAF"/>
</dbReference>
<dbReference type="Proteomes" id="UP001589833">
    <property type="component" value="Unassembled WGS sequence"/>
</dbReference>
<dbReference type="InterPro" id="IPR036890">
    <property type="entry name" value="HATPase_C_sf"/>
</dbReference>
<keyword evidence="8" id="KW-0902">Two-component regulatory system</keyword>
<evidence type="ECO:0000256" key="6">
    <source>
        <dbReference type="ARBA" id="ARBA00022777"/>
    </source>
</evidence>
<evidence type="ECO:0000313" key="10">
    <source>
        <dbReference type="EMBL" id="MFC0557576.1"/>
    </source>
</evidence>
<dbReference type="GO" id="GO:0016301">
    <property type="term" value="F:kinase activity"/>
    <property type="evidence" value="ECO:0007669"/>
    <property type="project" value="UniProtKB-KW"/>
</dbReference>